<organism evidence="2 3">
    <name type="scientific">Myotis myotis</name>
    <name type="common">Greater mouse-eared bat</name>
    <name type="synonym">Vespertilio myotis</name>
    <dbReference type="NCBI Taxonomy" id="51298"/>
    <lineage>
        <taxon>Eukaryota</taxon>
        <taxon>Metazoa</taxon>
        <taxon>Chordata</taxon>
        <taxon>Craniata</taxon>
        <taxon>Vertebrata</taxon>
        <taxon>Euteleostomi</taxon>
        <taxon>Mammalia</taxon>
        <taxon>Eutheria</taxon>
        <taxon>Laurasiatheria</taxon>
        <taxon>Chiroptera</taxon>
        <taxon>Yangochiroptera</taxon>
        <taxon>Vespertilionidae</taxon>
        <taxon>Myotis</taxon>
    </lineage>
</organism>
<evidence type="ECO:0000313" key="3">
    <source>
        <dbReference type="Proteomes" id="UP000527355"/>
    </source>
</evidence>
<accession>A0A7J7US37</accession>
<feature type="region of interest" description="Disordered" evidence="1">
    <location>
        <begin position="34"/>
        <end position="60"/>
    </location>
</feature>
<dbReference type="EMBL" id="JABWUV010000012">
    <property type="protein sequence ID" value="KAF6315730.1"/>
    <property type="molecule type" value="Genomic_DNA"/>
</dbReference>
<gene>
    <name evidence="2" type="ORF">mMyoMyo1_021207</name>
</gene>
<feature type="region of interest" description="Disordered" evidence="1">
    <location>
        <begin position="1"/>
        <end position="20"/>
    </location>
</feature>
<reference evidence="2 3" key="1">
    <citation type="journal article" date="2020" name="Nature">
        <title>Six reference-quality genomes reveal evolution of bat adaptations.</title>
        <authorList>
            <person name="Jebb D."/>
            <person name="Huang Z."/>
            <person name="Pippel M."/>
            <person name="Hughes G.M."/>
            <person name="Lavrichenko K."/>
            <person name="Devanna P."/>
            <person name="Winkler S."/>
            <person name="Jermiin L.S."/>
            <person name="Skirmuntt E.C."/>
            <person name="Katzourakis A."/>
            <person name="Burkitt-Gray L."/>
            <person name="Ray D.A."/>
            <person name="Sullivan K.A.M."/>
            <person name="Roscito J.G."/>
            <person name="Kirilenko B.M."/>
            <person name="Davalos L.M."/>
            <person name="Corthals A.P."/>
            <person name="Power M.L."/>
            <person name="Jones G."/>
            <person name="Ransome R.D."/>
            <person name="Dechmann D.K.N."/>
            <person name="Locatelli A.G."/>
            <person name="Puechmaille S.J."/>
            <person name="Fedrigo O."/>
            <person name="Jarvis E.D."/>
            <person name="Hiller M."/>
            <person name="Vernes S.C."/>
            <person name="Myers E.W."/>
            <person name="Teeling E.C."/>
        </authorList>
    </citation>
    <scope>NUCLEOTIDE SEQUENCE [LARGE SCALE GENOMIC DNA]</scope>
    <source>
        <strain evidence="2">MMyoMyo1</strain>
        <tissue evidence="2">Flight muscle</tissue>
    </source>
</reference>
<feature type="compositionally biased region" description="Basic and acidic residues" evidence="1">
    <location>
        <begin position="34"/>
        <end position="46"/>
    </location>
</feature>
<sequence length="106" mass="11964">MGMVTSLLTAGPHGSTPFSSVTAAFPHKEWRHLVRAPREGDTREVQEPGPTGSPEAPRSLLPLPAALPRWSWRGSHLLQQQLWALKWLHLWTPHSLIPLTRLPRWS</sequence>
<protein>
    <submittedName>
        <fullName evidence="2">Uncharacterized protein</fullName>
    </submittedName>
</protein>
<comment type="caution">
    <text evidence="2">The sequence shown here is derived from an EMBL/GenBank/DDBJ whole genome shotgun (WGS) entry which is preliminary data.</text>
</comment>
<dbReference type="AlphaFoldDB" id="A0A7J7US37"/>
<proteinExistence type="predicted"/>
<dbReference type="Proteomes" id="UP000527355">
    <property type="component" value="Unassembled WGS sequence"/>
</dbReference>
<name>A0A7J7US37_MYOMY</name>
<evidence type="ECO:0000256" key="1">
    <source>
        <dbReference type="SAM" id="MobiDB-lite"/>
    </source>
</evidence>
<evidence type="ECO:0000313" key="2">
    <source>
        <dbReference type="EMBL" id="KAF6315730.1"/>
    </source>
</evidence>
<keyword evidence="3" id="KW-1185">Reference proteome</keyword>